<comment type="subcellular location">
    <subcellularLocation>
        <location evidence="1">Cytoplasm</location>
    </subcellularLocation>
</comment>
<evidence type="ECO:0000256" key="10">
    <source>
        <dbReference type="ARBA" id="ARBA00031323"/>
    </source>
</evidence>
<dbReference type="PANTHER" id="PTHR11579">
    <property type="entry name" value="PROTEIN-L-ISOASPARTATE O-METHYLTRANSFERASE"/>
    <property type="match status" value="1"/>
</dbReference>
<evidence type="ECO:0000313" key="12">
    <source>
        <dbReference type="EMBL" id="XBY46853.1"/>
    </source>
</evidence>
<evidence type="ECO:0000256" key="9">
    <source>
        <dbReference type="ARBA" id="ARBA00030757"/>
    </source>
</evidence>
<dbReference type="SUPFAM" id="SSF53335">
    <property type="entry name" value="S-adenosyl-L-methionine-dependent methyltransferases"/>
    <property type="match status" value="1"/>
</dbReference>
<reference evidence="12" key="1">
    <citation type="submission" date="2024-06" db="EMBL/GenBank/DDBJ databases">
        <title>Methylostella associata gen. nov., sp. nov., a novel Ancalomicrobiaceae-affiliated facultatively methylotrophic bacteria that feed on methanotrophs of the genus Methylococcus.</title>
        <authorList>
            <person name="Saltykova V."/>
            <person name="Danilova O.V."/>
            <person name="Oshkin I.Y."/>
            <person name="Belova S.E."/>
            <person name="Pimenov N.V."/>
            <person name="Dedysh S.N."/>
        </authorList>
    </citation>
    <scope>NUCLEOTIDE SEQUENCE</scope>
    <source>
        <strain evidence="12">S20</strain>
    </source>
</reference>
<dbReference type="KEGG" id="mflg:ABS361_08560"/>
<evidence type="ECO:0000256" key="6">
    <source>
        <dbReference type="ARBA" id="ARBA00022603"/>
    </source>
</evidence>
<accession>A0AAU7XIN7</accession>
<dbReference type="EC" id="2.1.1.77" evidence="3"/>
<keyword evidence="7 12" id="KW-0808">Transferase</keyword>
<dbReference type="Gene3D" id="3.40.50.150">
    <property type="entry name" value="Vaccinia Virus protein VP39"/>
    <property type="match status" value="1"/>
</dbReference>
<dbReference type="CDD" id="cd02440">
    <property type="entry name" value="AdoMet_MTases"/>
    <property type="match status" value="1"/>
</dbReference>
<evidence type="ECO:0000256" key="1">
    <source>
        <dbReference type="ARBA" id="ARBA00004496"/>
    </source>
</evidence>
<keyword evidence="5" id="KW-0963">Cytoplasm</keyword>
<evidence type="ECO:0000256" key="8">
    <source>
        <dbReference type="ARBA" id="ARBA00022691"/>
    </source>
</evidence>
<dbReference type="GO" id="GO:0005737">
    <property type="term" value="C:cytoplasm"/>
    <property type="evidence" value="ECO:0007669"/>
    <property type="project" value="UniProtKB-SubCell"/>
</dbReference>
<evidence type="ECO:0000256" key="2">
    <source>
        <dbReference type="ARBA" id="ARBA00005369"/>
    </source>
</evidence>
<gene>
    <name evidence="12" type="ORF">ABS361_08560</name>
</gene>
<keyword evidence="8" id="KW-0949">S-adenosyl-L-methionine</keyword>
<dbReference type="PANTHER" id="PTHR11579:SF0">
    <property type="entry name" value="PROTEIN-L-ISOASPARTATE(D-ASPARTATE) O-METHYLTRANSFERASE"/>
    <property type="match status" value="1"/>
</dbReference>
<dbReference type="NCBIfam" id="NF001453">
    <property type="entry name" value="PRK00312.1"/>
    <property type="match status" value="1"/>
</dbReference>
<dbReference type="AlphaFoldDB" id="A0AAU7XIN7"/>
<organism evidence="12">
    <name type="scientific">Methyloraptor flagellatus</name>
    <dbReference type="NCBI Taxonomy" id="3162530"/>
    <lineage>
        <taxon>Bacteria</taxon>
        <taxon>Pseudomonadati</taxon>
        <taxon>Pseudomonadota</taxon>
        <taxon>Alphaproteobacteria</taxon>
        <taxon>Hyphomicrobiales</taxon>
        <taxon>Ancalomicrobiaceae</taxon>
        <taxon>Methyloraptor</taxon>
    </lineage>
</organism>
<keyword evidence="6 12" id="KW-0489">Methyltransferase</keyword>
<dbReference type="RefSeq" id="WP_407051942.1">
    <property type="nucleotide sequence ID" value="NZ_CP158568.1"/>
</dbReference>
<dbReference type="InterPro" id="IPR029063">
    <property type="entry name" value="SAM-dependent_MTases_sf"/>
</dbReference>
<dbReference type="InterPro" id="IPR000682">
    <property type="entry name" value="PCMT"/>
</dbReference>
<evidence type="ECO:0000256" key="11">
    <source>
        <dbReference type="ARBA" id="ARBA00031350"/>
    </source>
</evidence>
<evidence type="ECO:0000256" key="5">
    <source>
        <dbReference type="ARBA" id="ARBA00022490"/>
    </source>
</evidence>
<dbReference type="EMBL" id="CP158568">
    <property type="protein sequence ID" value="XBY46853.1"/>
    <property type="molecule type" value="Genomic_DNA"/>
</dbReference>
<proteinExistence type="inferred from homology"/>
<evidence type="ECO:0000256" key="3">
    <source>
        <dbReference type="ARBA" id="ARBA00011890"/>
    </source>
</evidence>
<evidence type="ECO:0000256" key="7">
    <source>
        <dbReference type="ARBA" id="ARBA00022679"/>
    </source>
</evidence>
<protein>
    <recommendedName>
        <fullName evidence="4">Protein-L-isoaspartate O-methyltransferase</fullName>
        <ecNumber evidence="3">2.1.1.77</ecNumber>
    </recommendedName>
    <alternativeName>
        <fullName evidence="11">L-isoaspartyl protein carboxyl methyltransferase</fullName>
    </alternativeName>
    <alternativeName>
        <fullName evidence="9">Protein L-isoaspartyl methyltransferase</fullName>
    </alternativeName>
    <alternativeName>
        <fullName evidence="10">Protein-beta-aspartate methyltransferase</fullName>
    </alternativeName>
</protein>
<dbReference type="Pfam" id="PF01135">
    <property type="entry name" value="PCMT"/>
    <property type="match status" value="1"/>
</dbReference>
<comment type="similarity">
    <text evidence="2">Belongs to the methyltransferase superfamily. L-isoaspartyl/D-aspartyl protein methyltransferase family.</text>
</comment>
<dbReference type="GO" id="GO:0004719">
    <property type="term" value="F:protein-L-isoaspartate (D-aspartate) O-methyltransferase activity"/>
    <property type="evidence" value="ECO:0007669"/>
    <property type="project" value="UniProtKB-EC"/>
</dbReference>
<name>A0AAU7XIN7_9HYPH</name>
<evidence type="ECO:0000256" key="4">
    <source>
        <dbReference type="ARBA" id="ARBA00013346"/>
    </source>
</evidence>
<sequence>MSAAVRRLADGLSGEDREHVAAMLLALRSEGIAENRILAAFEATPRTLFVASGDRDRAYDAFPIAIECGQTLPPPAVQARIIQAAAIEPHHKVLEVGTGSGFAAAVMARLAERVTSVERYRTLAELAEERMASLRLGNVTIAQHDGLEGYARFAPYDRIVVQGAVGQLPLALAAQLKPEGILVAPIGRAGAEQVLTRFVAREKHIDATPLGAIRMIALSPGRAAAL</sequence>
<dbReference type="GO" id="GO:0032259">
    <property type="term" value="P:methylation"/>
    <property type="evidence" value="ECO:0007669"/>
    <property type="project" value="UniProtKB-KW"/>
</dbReference>